<dbReference type="Gene3D" id="1.10.10.2840">
    <property type="entry name" value="PucR C-terminal helix-turn-helix domain"/>
    <property type="match status" value="1"/>
</dbReference>
<dbReference type="PANTHER" id="PTHR33744">
    <property type="entry name" value="CARBOHYDRATE DIACID REGULATOR"/>
    <property type="match status" value="1"/>
</dbReference>
<evidence type="ECO:0000313" key="3">
    <source>
        <dbReference type="EMBL" id="WTU38385.1"/>
    </source>
</evidence>
<gene>
    <name evidence="3" type="ORF">OHV25_01835</name>
</gene>
<dbReference type="PANTHER" id="PTHR33744:SF1">
    <property type="entry name" value="DNA-BINDING TRANSCRIPTIONAL ACTIVATOR ADER"/>
    <property type="match status" value="1"/>
</dbReference>
<evidence type="ECO:0000256" key="1">
    <source>
        <dbReference type="SAM" id="MobiDB-lite"/>
    </source>
</evidence>
<evidence type="ECO:0000259" key="2">
    <source>
        <dbReference type="Pfam" id="PF13556"/>
    </source>
</evidence>
<dbReference type="InterPro" id="IPR025736">
    <property type="entry name" value="PucR_C-HTH_dom"/>
</dbReference>
<dbReference type="AlphaFoldDB" id="A0AAU2GT38"/>
<feature type="region of interest" description="Disordered" evidence="1">
    <location>
        <begin position="71"/>
        <end position="105"/>
    </location>
</feature>
<feature type="region of interest" description="Disordered" evidence="1">
    <location>
        <begin position="342"/>
        <end position="366"/>
    </location>
</feature>
<accession>A0AAU2GT38</accession>
<dbReference type="EMBL" id="CP108253">
    <property type="protein sequence ID" value="WTU38385.1"/>
    <property type="molecule type" value="Genomic_DNA"/>
</dbReference>
<name>A0AAU2GT38_9ACTN</name>
<reference evidence="3" key="1">
    <citation type="submission" date="2022-10" db="EMBL/GenBank/DDBJ databases">
        <title>The complete genomes of actinobacterial strains from the NBC collection.</title>
        <authorList>
            <person name="Joergensen T.S."/>
            <person name="Alvarez Arevalo M."/>
            <person name="Sterndorff E.B."/>
            <person name="Faurdal D."/>
            <person name="Vuksanovic O."/>
            <person name="Mourched A.-S."/>
            <person name="Charusanti P."/>
            <person name="Shaw S."/>
            <person name="Blin K."/>
            <person name="Weber T."/>
        </authorList>
    </citation>
    <scope>NUCLEOTIDE SEQUENCE</scope>
    <source>
        <strain evidence="3">NBC_00060</strain>
    </source>
</reference>
<sequence length="366" mass="39623">MHALTDPLPGPAPLPHAQALLDAIPALVDQIVALLQEQQARVSGHLLDQPPKERRRAVERALAMALGALAQPGAGPAGRPLPAGGPPAGRQTASAPGPGGNDPARARQLLFDVLADERPVPAAELEALGKNAGWASLPHYIQPVALAPAQLSVRSLPHNALWGSTGVHEPCCLIPDPSPAAQTALRDSLGQHTASVGPVVPLAEAGAALRWARSLLYLSQERHGHQAGVIYVEEHLTTLLLMQDELLSQALAARYLQPLDELPRRRRERLVSTLLAWLQEGSASQAAQVLDVHPQTVRYRMRQVEELFGSTLHEPHRRFELELALRCRSLINSVRQERSRTWRRSARATVPGRRAPAPVSPRINGR</sequence>
<protein>
    <submittedName>
        <fullName evidence="3">Helix-turn-helix domain-containing protein</fullName>
    </submittedName>
</protein>
<organism evidence="3">
    <name type="scientific">Streptomyces sp. NBC_00060</name>
    <dbReference type="NCBI Taxonomy" id="2975636"/>
    <lineage>
        <taxon>Bacteria</taxon>
        <taxon>Bacillati</taxon>
        <taxon>Actinomycetota</taxon>
        <taxon>Actinomycetes</taxon>
        <taxon>Kitasatosporales</taxon>
        <taxon>Streptomycetaceae</taxon>
        <taxon>Streptomyces</taxon>
    </lineage>
</organism>
<proteinExistence type="predicted"/>
<feature type="domain" description="PucR C-terminal helix-turn-helix" evidence="2">
    <location>
        <begin position="270"/>
        <end position="326"/>
    </location>
</feature>
<dbReference type="InterPro" id="IPR051448">
    <property type="entry name" value="CdaR-like_regulators"/>
</dbReference>
<dbReference type="InterPro" id="IPR042070">
    <property type="entry name" value="PucR_C-HTH_sf"/>
</dbReference>
<dbReference type="Pfam" id="PF13556">
    <property type="entry name" value="HTH_30"/>
    <property type="match status" value="1"/>
</dbReference>
<feature type="compositionally biased region" description="Low complexity" evidence="1">
    <location>
        <begin position="71"/>
        <end position="82"/>
    </location>
</feature>